<keyword evidence="6" id="KW-1185">Reference proteome</keyword>
<accession>A0ABZ1YQV8</accession>
<proteinExistence type="predicted"/>
<protein>
    <recommendedName>
        <fullName evidence="4">4Fe-4S Mo/W bis-MGD-type domain-containing protein</fullName>
    </recommendedName>
</protein>
<evidence type="ECO:0000313" key="6">
    <source>
        <dbReference type="Proteomes" id="UP001432062"/>
    </source>
</evidence>
<evidence type="ECO:0000256" key="2">
    <source>
        <dbReference type="ARBA" id="ARBA00023004"/>
    </source>
</evidence>
<keyword evidence="2" id="KW-0408">Iron</keyword>
<dbReference type="Gene3D" id="2.20.25.90">
    <property type="entry name" value="ADC-like domains"/>
    <property type="match status" value="1"/>
</dbReference>
<dbReference type="SMART" id="SM00926">
    <property type="entry name" value="Molybdop_Fe4S4"/>
    <property type="match status" value="1"/>
</dbReference>
<sequence>MQTDLGTKSIPHNNFRRFRSIPFGFGDRRGRDCGILVTVEDDQVTRIEGNPDDVLSQGYICPKATAMGGLHHDPDRLRTPVRRVEPTGNRCLPAQRASITLTLAARRRQHIGAARNSKPVEGNSAERFRGVSRETAASAGTDHGLRLHAGFCSD</sequence>
<dbReference type="PROSITE" id="PS51669">
    <property type="entry name" value="4FE4S_MOW_BIS_MGD"/>
    <property type="match status" value="1"/>
</dbReference>
<reference evidence="5" key="1">
    <citation type="submission" date="2022-10" db="EMBL/GenBank/DDBJ databases">
        <title>The complete genomes of actinobacterial strains from the NBC collection.</title>
        <authorList>
            <person name="Joergensen T.S."/>
            <person name="Alvarez Arevalo M."/>
            <person name="Sterndorff E.B."/>
            <person name="Faurdal D."/>
            <person name="Vuksanovic O."/>
            <person name="Mourched A.-S."/>
            <person name="Charusanti P."/>
            <person name="Shaw S."/>
            <person name="Blin K."/>
            <person name="Weber T."/>
        </authorList>
    </citation>
    <scope>NUCLEOTIDE SEQUENCE</scope>
    <source>
        <strain evidence="5">NBC_01482</strain>
    </source>
</reference>
<dbReference type="SUPFAM" id="SSF53706">
    <property type="entry name" value="Formate dehydrogenase/DMSO reductase, domains 1-3"/>
    <property type="match status" value="1"/>
</dbReference>
<dbReference type="InterPro" id="IPR050612">
    <property type="entry name" value="Prok_Mopterin_Oxidored"/>
</dbReference>
<evidence type="ECO:0000259" key="4">
    <source>
        <dbReference type="PROSITE" id="PS51669"/>
    </source>
</evidence>
<dbReference type="Proteomes" id="UP001432062">
    <property type="component" value="Chromosome"/>
</dbReference>
<dbReference type="PANTHER" id="PTHR43742:SF6">
    <property type="entry name" value="OXIDOREDUCTASE YYAE-RELATED"/>
    <property type="match status" value="1"/>
</dbReference>
<organism evidence="5 6">
    <name type="scientific">Nocardia vinacea</name>
    <dbReference type="NCBI Taxonomy" id="96468"/>
    <lineage>
        <taxon>Bacteria</taxon>
        <taxon>Bacillati</taxon>
        <taxon>Actinomycetota</taxon>
        <taxon>Actinomycetes</taxon>
        <taxon>Mycobacteriales</taxon>
        <taxon>Nocardiaceae</taxon>
        <taxon>Nocardia</taxon>
    </lineage>
</organism>
<evidence type="ECO:0000313" key="5">
    <source>
        <dbReference type="EMBL" id="WUV45627.1"/>
    </source>
</evidence>
<evidence type="ECO:0000256" key="3">
    <source>
        <dbReference type="ARBA" id="ARBA00023014"/>
    </source>
</evidence>
<dbReference type="PANTHER" id="PTHR43742">
    <property type="entry name" value="TRIMETHYLAMINE-N-OXIDE REDUCTASE"/>
    <property type="match status" value="1"/>
</dbReference>
<keyword evidence="3" id="KW-0411">Iron-sulfur</keyword>
<dbReference type="InterPro" id="IPR006963">
    <property type="entry name" value="Mopterin_OxRdtase_4Fe-4S_dom"/>
</dbReference>
<dbReference type="EMBL" id="CP109441">
    <property type="protein sequence ID" value="WUV45627.1"/>
    <property type="molecule type" value="Genomic_DNA"/>
</dbReference>
<feature type="domain" description="4Fe-4S Mo/W bis-MGD-type" evidence="4">
    <location>
        <begin position="15"/>
        <end position="75"/>
    </location>
</feature>
<name>A0ABZ1YQV8_9NOCA</name>
<keyword evidence="1" id="KW-0479">Metal-binding</keyword>
<dbReference type="Pfam" id="PF04879">
    <property type="entry name" value="Molybdop_Fe4S4"/>
    <property type="match status" value="1"/>
</dbReference>
<evidence type="ECO:0000256" key="1">
    <source>
        <dbReference type="ARBA" id="ARBA00022723"/>
    </source>
</evidence>
<gene>
    <name evidence="5" type="ORF">OG563_42155</name>
</gene>